<feature type="region of interest" description="Disordered" evidence="1">
    <location>
        <begin position="57"/>
        <end position="78"/>
    </location>
</feature>
<gene>
    <name evidence="2" type="ORF">D8674_002015</name>
</gene>
<dbReference type="AlphaFoldDB" id="A0A5N5FIE4"/>
<accession>A0A5N5FIE4</accession>
<proteinExistence type="predicted"/>
<evidence type="ECO:0000313" key="3">
    <source>
        <dbReference type="Proteomes" id="UP000327157"/>
    </source>
</evidence>
<reference evidence="3" key="2">
    <citation type="submission" date="2019-10" db="EMBL/GenBank/DDBJ databases">
        <title>A de novo genome assembly of a pear dwarfing rootstock.</title>
        <authorList>
            <person name="Wang F."/>
            <person name="Wang J."/>
            <person name="Li S."/>
            <person name="Zhang Y."/>
            <person name="Fang M."/>
            <person name="Ma L."/>
            <person name="Zhao Y."/>
            <person name="Jiang S."/>
        </authorList>
    </citation>
    <scope>NUCLEOTIDE SEQUENCE [LARGE SCALE GENOMIC DNA]</scope>
</reference>
<protein>
    <submittedName>
        <fullName evidence="2">Uncharacterized protein</fullName>
    </submittedName>
</protein>
<reference evidence="2 3" key="1">
    <citation type="submission" date="2019-09" db="EMBL/GenBank/DDBJ databases">
        <authorList>
            <person name="Ou C."/>
        </authorList>
    </citation>
    <scope>NUCLEOTIDE SEQUENCE [LARGE SCALE GENOMIC DNA]</scope>
    <source>
        <strain evidence="2">S2</strain>
        <tissue evidence="2">Leaf</tissue>
    </source>
</reference>
<comment type="caution">
    <text evidence="2">The sequence shown here is derived from an EMBL/GenBank/DDBJ whole genome shotgun (WGS) entry which is preliminary data.</text>
</comment>
<organism evidence="2 3">
    <name type="scientific">Pyrus ussuriensis x Pyrus communis</name>
    <dbReference type="NCBI Taxonomy" id="2448454"/>
    <lineage>
        <taxon>Eukaryota</taxon>
        <taxon>Viridiplantae</taxon>
        <taxon>Streptophyta</taxon>
        <taxon>Embryophyta</taxon>
        <taxon>Tracheophyta</taxon>
        <taxon>Spermatophyta</taxon>
        <taxon>Magnoliopsida</taxon>
        <taxon>eudicotyledons</taxon>
        <taxon>Gunneridae</taxon>
        <taxon>Pentapetalae</taxon>
        <taxon>rosids</taxon>
        <taxon>fabids</taxon>
        <taxon>Rosales</taxon>
        <taxon>Rosaceae</taxon>
        <taxon>Amygdaloideae</taxon>
        <taxon>Maleae</taxon>
        <taxon>Pyrus</taxon>
    </lineage>
</organism>
<keyword evidence="3" id="KW-1185">Reference proteome</keyword>
<reference evidence="2 3" key="3">
    <citation type="submission" date="2019-11" db="EMBL/GenBank/DDBJ databases">
        <title>A de novo genome assembly of a pear dwarfing rootstock.</title>
        <authorList>
            <person name="Wang F."/>
            <person name="Wang J."/>
            <person name="Li S."/>
            <person name="Zhang Y."/>
            <person name="Fang M."/>
            <person name="Ma L."/>
            <person name="Zhao Y."/>
            <person name="Jiang S."/>
        </authorList>
    </citation>
    <scope>NUCLEOTIDE SEQUENCE [LARGE SCALE GENOMIC DNA]</scope>
    <source>
        <strain evidence="2">S2</strain>
        <tissue evidence="2">Leaf</tissue>
    </source>
</reference>
<sequence>MGRVAQLSEPPTKAAWVVEPEPMMEVSLGREKAQDAFVQTKEKQNEVVGLGVEAEVQARSNEKSKPSAPTFGRMQSDGQGRVQGQLWYEPVSWAEVDVNGGMEYLDSQLVNK</sequence>
<dbReference type="Proteomes" id="UP000327157">
    <property type="component" value="Chromosome 10"/>
</dbReference>
<dbReference type="EMBL" id="SMOL01000695">
    <property type="protein sequence ID" value="KAB2601010.1"/>
    <property type="molecule type" value="Genomic_DNA"/>
</dbReference>
<name>A0A5N5FIE4_9ROSA</name>
<evidence type="ECO:0000256" key="1">
    <source>
        <dbReference type="SAM" id="MobiDB-lite"/>
    </source>
</evidence>
<evidence type="ECO:0000313" key="2">
    <source>
        <dbReference type="EMBL" id="KAB2601010.1"/>
    </source>
</evidence>